<dbReference type="InterPro" id="IPR036986">
    <property type="entry name" value="S4_RNA-bd_sf"/>
</dbReference>
<dbReference type="InterPro" id="IPR047048">
    <property type="entry name" value="TlyA"/>
</dbReference>
<evidence type="ECO:0000313" key="5">
    <source>
        <dbReference type="EMBL" id="SDL99450.1"/>
    </source>
</evidence>
<comment type="similarity">
    <text evidence="2">Belongs to the TlyA family.</text>
</comment>
<keyword evidence="1 3" id="KW-0694">RNA-binding</keyword>
<keyword evidence="6" id="KW-1185">Reference proteome</keyword>
<dbReference type="Proteomes" id="UP000199476">
    <property type="component" value="Unassembled WGS sequence"/>
</dbReference>
<dbReference type="Gene3D" id="3.10.290.10">
    <property type="entry name" value="RNA-binding S4 domain"/>
    <property type="match status" value="1"/>
</dbReference>
<organism evidence="5 6">
    <name type="scientific">Halarsenatibacter silvermanii</name>
    <dbReference type="NCBI Taxonomy" id="321763"/>
    <lineage>
        <taxon>Bacteria</taxon>
        <taxon>Bacillati</taxon>
        <taxon>Bacillota</taxon>
        <taxon>Clostridia</taxon>
        <taxon>Halanaerobiales</taxon>
        <taxon>Halarsenatibacteraceae</taxon>
        <taxon>Halarsenatibacter</taxon>
    </lineage>
</organism>
<feature type="domain" description="RNA-binding S4" evidence="4">
    <location>
        <begin position="6"/>
        <end position="67"/>
    </location>
</feature>
<evidence type="ECO:0000259" key="4">
    <source>
        <dbReference type="SMART" id="SM00363"/>
    </source>
</evidence>
<dbReference type="PANTHER" id="PTHR32319:SF0">
    <property type="entry name" value="BACTERIAL HEMOLYSIN-LIKE PROTEIN"/>
    <property type="match status" value="1"/>
</dbReference>
<dbReference type="SMART" id="SM00363">
    <property type="entry name" value="S4"/>
    <property type="match status" value="1"/>
</dbReference>
<dbReference type="GO" id="GO:0008168">
    <property type="term" value="F:methyltransferase activity"/>
    <property type="evidence" value="ECO:0007669"/>
    <property type="project" value="UniProtKB-KW"/>
</dbReference>
<reference evidence="5 6" key="1">
    <citation type="submission" date="2016-10" db="EMBL/GenBank/DDBJ databases">
        <authorList>
            <person name="de Groot N.N."/>
        </authorList>
    </citation>
    <scope>NUCLEOTIDE SEQUENCE [LARGE SCALE GENOMIC DNA]</scope>
    <source>
        <strain evidence="5 6">SLAS-1</strain>
    </source>
</reference>
<dbReference type="InterPro" id="IPR029063">
    <property type="entry name" value="SAM-dependent_MTases_sf"/>
</dbReference>
<name>A0A1G9PKY6_9FIRM</name>
<dbReference type="InterPro" id="IPR002877">
    <property type="entry name" value="RNA_MeTrfase_FtsJ_dom"/>
</dbReference>
<dbReference type="OrthoDB" id="9784736at2"/>
<evidence type="ECO:0000256" key="3">
    <source>
        <dbReference type="PROSITE-ProRule" id="PRU00182"/>
    </source>
</evidence>
<evidence type="ECO:0000313" key="6">
    <source>
        <dbReference type="Proteomes" id="UP000199476"/>
    </source>
</evidence>
<dbReference type="STRING" id="321763.SAMN04488692_11354"/>
<dbReference type="CDD" id="cd00165">
    <property type="entry name" value="S4"/>
    <property type="match status" value="1"/>
</dbReference>
<sequence>MSQKKERLDLLLAEKGYFSSRSKAKRAIMAGEVLVNQELIDKAGEKVPVDAKIEVESKQRFVSRGGRKLLRALEYFQVDPAGKKALDIGSSTGGFTDCLLQQGARKVCAVDSGTNQLAWKLRDDDRVEVREQTNFRYLSPRDLGARFELVVVDVSFISLTLILPVAVRFMEDGAELISLVKPQFEAGPENVETGGVVRDPKVHREVIERVQSCAAEHNIKVEGLIHSPITGGKSSNIEYLLYGRYRADLAEEKSGQVNKLSGEKIVEAIDSAHRELKGS</sequence>
<dbReference type="NCBIfam" id="TIGR00478">
    <property type="entry name" value="tly"/>
    <property type="match status" value="1"/>
</dbReference>
<dbReference type="Pfam" id="PF01479">
    <property type="entry name" value="S4"/>
    <property type="match status" value="1"/>
</dbReference>
<dbReference type="SUPFAM" id="SSF55174">
    <property type="entry name" value="Alpha-L RNA-binding motif"/>
    <property type="match status" value="1"/>
</dbReference>
<evidence type="ECO:0000256" key="1">
    <source>
        <dbReference type="ARBA" id="ARBA00022884"/>
    </source>
</evidence>
<dbReference type="PANTHER" id="PTHR32319">
    <property type="entry name" value="BACTERIAL HEMOLYSIN-LIKE PROTEIN"/>
    <property type="match status" value="1"/>
</dbReference>
<dbReference type="GO" id="GO:0032259">
    <property type="term" value="P:methylation"/>
    <property type="evidence" value="ECO:0007669"/>
    <property type="project" value="UniProtKB-KW"/>
</dbReference>
<dbReference type="RefSeq" id="WP_089760542.1">
    <property type="nucleotide sequence ID" value="NZ_FNGO01000013.1"/>
</dbReference>
<dbReference type="PIRSF" id="PIRSF005578">
    <property type="entry name" value="TlyA"/>
    <property type="match status" value="1"/>
</dbReference>
<dbReference type="AlphaFoldDB" id="A0A1G9PKY6"/>
<dbReference type="Gene3D" id="3.40.50.150">
    <property type="entry name" value="Vaccinia Virus protein VP39"/>
    <property type="match status" value="1"/>
</dbReference>
<dbReference type="GO" id="GO:0003723">
    <property type="term" value="F:RNA binding"/>
    <property type="evidence" value="ECO:0007669"/>
    <property type="project" value="UniProtKB-KW"/>
</dbReference>
<proteinExistence type="inferred from homology"/>
<dbReference type="PROSITE" id="PS50889">
    <property type="entry name" value="S4"/>
    <property type="match status" value="1"/>
</dbReference>
<dbReference type="InterPro" id="IPR002942">
    <property type="entry name" value="S4_RNA-bd"/>
</dbReference>
<dbReference type="Pfam" id="PF01728">
    <property type="entry name" value="FtsJ"/>
    <property type="match status" value="1"/>
</dbReference>
<dbReference type="InterPro" id="IPR004538">
    <property type="entry name" value="Hemolysin_A/TlyA"/>
</dbReference>
<gene>
    <name evidence="5" type="ORF">SAMN04488692_11354</name>
</gene>
<accession>A0A1G9PKY6</accession>
<keyword evidence="5" id="KW-0808">Transferase</keyword>
<dbReference type="EMBL" id="FNGO01000013">
    <property type="protein sequence ID" value="SDL99450.1"/>
    <property type="molecule type" value="Genomic_DNA"/>
</dbReference>
<evidence type="ECO:0000256" key="2">
    <source>
        <dbReference type="ARBA" id="ARBA00029460"/>
    </source>
</evidence>
<keyword evidence="5" id="KW-0489">Methyltransferase</keyword>
<protein>
    <submittedName>
        <fullName evidence="5">23S rRNA (Cytidine1920-2'-O)/16S rRNA (Cytidine1409-2'-O)-methyltransferase</fullName>
    </submittedName>
</protein>
<dbReference type="SUPFAM" id="SSF53335">
    <property type="entry name" value="S-adenosyl-L-methionine-dependent methyltransferases"/>
    <property type="match status" value="1"/>
</dbReference>